<name>A0A2P6M8Q9_9GAMM</name>
<evidence type="ECO:0000313" key="2">
    <source>
        <dbReference type="EMBL" id="PRH82384.1"/>
    </source>
</evidence>
<reference evidence="2 3" key="1">
    <citation type="submission" date="2018-03" db="EMBL/GenBank/DDBJ databases">
        <title>Arenimonas caeni sp. nov., isolated from activated sludge.</title>
        <authorList>
            <person name="Liu H."/>
        </authorList>
    </citation>
    <scope>NUCLEOTIDE SEQUENCE [LARGE SCALE GENOMIC DNA]</scope>
    <source>
        <strain evidence="3">z29</strain>
    </source>
</reference>
<feature type="domain" description="SGNH hydrolase-type esterase" evidence="1">
    <location>
        <begin position="16"/>
        <end position="196"/>
    </location>
</feature>
<dbReference type="EMBL" id="PVLF01000010">
    <property type="protein sequence ID" value="PRH82384.1"/>
    <property type="molecule type" value="Genomic_DNA"/>
</dbReference>
<dbReference type="Gene3D" id="3.40.50.1110">
    <property type="entry name" value="SGNH hydrolase"/>
    <property type="match status" value="1"/>
</dbReference>
<evidence type="ECO:0000313" key="3">
    <source>
        <dbReference type="Proteomes" id="UP000241736"/>
    </source>
</evidence>
<gene>
    <name evidence="2" type="ORF">C6N40_07655</name>
</gene>
<protein>
    <submittedName>
        <fullName evidence="2">Lysophospholipase</fullName>
    </submittedName>
</protein>
<comment type="caution">
    <text evidence="2">The sequence shown here is derived from an EMBL/GenBank/DDBJ whole genome shotgun (WGS) entry which is preliminary data.</text>
</comment>
<dbReference type="InterPro" id="IPR036514">
    <property type="entry name" value="SGNH_hydro_sf"/>
</dbReference>
<dbReference type="OrthoDB" id="158267at2"/>
<proteinExistence type="predicted"/>
<keyword evidence="3" id="KW-1185">Reference proteome</keyword>
<evidence type="ECO:0000259" key="1">
    <source>
        <dbReference type="Pfam" id="PF13472"/>
    </source>
</evidence>
<dbReference type="AlphaFoldDB" id="A0A2P6M8Q9"/>
<dbReference type="GO" id="GO:0016788">
    <property type="term" value="F:hydrolase activity, acting on ester bonds"/>
    <property type="evidence" value="ECO:0007669"/>
    <property type="project" value="UniProtKB-ARBA"/>
</dbReference>
<dbReference type="InterPro" id="IPR013830">
    <property type="entry name" value="SGNH_hydro"/>
</dbReference>
<sequence>MTFAAGRDDAPIRYLALGDSYTIGEAVEEDGRWPAQLAAGLRARGVPLAAPRCIATTGWTTDELSAAMDAAEPLGRWGFVSLLIGVNNQYRGRGVDEYRREFAALLGRAIALAGDRPGRVLVLSIPDWGVTPFARDSGRDLARIAAELDAFNAAAGAECAARGVAFVDITPASRSPGNQPERIAGDGLHPSARAYADWTALALPVAESLLR</sequence>
<organism evidence="2 3">
    <name type="scientific">Arenimonas caeni</name>
    <dbReference type="NCBI Taxonomy" id="2058085"/>
    <lineage>
        <taxon>Bacteria</taxon>
        <taxon>Pseudomonadati</taxon>
        <taxon>Pseudomonadota</taxon>
        <taxon>Gammaproteobacteria</taxon>
        <taxon>Lysobacterales</taxon>
        <taxon>Lysobacteraceae</taxon>
        <taxon>Arenimonas</taxon>
    </lineage>
</organism>
<dbReference type="RefSeq" id="WP_106990427.1">
    <property type="nucleotide sequence ID" value="NZ_KZ679089.1"/>
</dbReference>
<dbReference type="Pfam" id="PF13472">
    <property type="entry name" value="Lipase_GDSL_2"/>
    <property type="match status" value="1"/>
</dbReference>
<dbReference type="Proteomes" id="UP000241736">
    <property type="component" value="Unassembled WGS sequence"/>
</dbReference>
<accession>A0A2P6M8Q9</accession>
<dbReference type="SUPFAM" id="SSF52266">
    <property type="entry name" value="SGNH hydrolase"/>
    <property type="match status" value="1"/>
</dbReference>